<dbReference type="EMBL" id="FRCT01000001">
    <property type="protein sequence ID" value="SHM12683.1"/>
    <property type="molecule type" value="Genomic_DNA"/>
</dbReference>
<evidence type="ECO:0000313" key="2">
    <source>
        <dbReference type="Proteomes" id="UP000184394"/>
    </source>
</evidence>
<sequence length="63" mass="7442">MKKIEIIKKIPQFPITEFRRSDAQVVLRLVTILAATHLVGKVNRVIKRIEKMEHPYDFIDLLK</sequence>
<dbReference type="RefSeq" id="WP_072947756.1">
    <property type="nucleotide sequence ID" value="NZ_FRCT01000001.1"/>
</dbReference>
<gene>
    <name evidence="1" type="ORF">SAMN04487860_101133</name>
</gene>
<accession>A0A1M7G8S0</accession>
<protein>
    <submittedName>
        <fullName evidence="1">Uncharacterized protein</fullName>
    </submittedName>
</protein>
<proteinExistence type="predicted"/>
<evidence type="ECO:0000313" key="1">
    <source>
        <dbReference type="EMBL" id="SHM12683.1"/>
    </source>
</evidence>
<dbReference type="AlphaFoldDB" id="A0A1M7G8S0"/>
<reference evidence="1 2" key="1">
    <citation type="submission" date="2016-11" db="EMBL/GenBank/DDBJ databases">
        <authorList>
            <person name="Jaros S."/>
            <person name="Januszkiewicz K."/>
            <person name="Wedrychowicz H."/>
        </authorList>
    </citation>
    <scope>NUCLEOTIDE SEQUENCE [LARGE SCALE GENOMIC DNA]</scope>
    <source>
        <strain evidence="1 2">Y1</strain>
    </source>
</reference>
<dbReference type="Proteomes" id="UP000184394">
    <property type="component" value="Unassembled WGS sequence"/>
</dbReference>
<organism evidence="1 2">
    <name type="scientific">Ruminococcus flavefaciens</name>
    <dbReference type="NCBI Taxonomy" id="1265"/>
    <lineage>
        <taxon>Bacteria</taxon>
        <taxon>Bacillati</taxon>
        <taxon>Bacillota</taxon>
        <taxon>Clostridia</taxon>
        <taxon>Eubacteriales</taxon>
        <taxon>Oscillospiraceae</taxon>
        <taxon>Ruminococcus</taxon>
    </lineage>
</organism>
<dbReference type="OrthoDB" id="1824860at2"/>
<name>A0A1M7G8S0_RUMFL</name>